<reference evidence="2 3" key="1">
    <citation type="journal article" date="2014" name="Int. J. Syst. Evol. Microbiol.">
        <title>Complete genome sequence of Corynebacterium casei LMG S-19264T (=DSM 44701T), isolated from a smear-ripened cheese.</title>
        <authorList>
            <consortium name="US DOE Joint Genome Institute (JGI-PGF)"/>
            <person name="Walter F."/>
            <person name="Albersmeier A."/>
            <person name="Kalinowski J."/>
            <person name="Ruckert C."/>
        </authorList>
    </citation>
    <scope>NUCLEOTIDE SEQUENCE [LARGE SCALE GENOMIC DNA]</scope>
    <source>
        <strain evidence="2 3">CGMCC 4.7215</strain>
    </source>
</reference>
<accession>A0ABD5X1A6</accession>
<name>A0ABD5X1A6_9EURY</name>
<evidence type="ECO:0000313" key="2">
    <source>
        <dbReference type="EMBL" id="MFC7124702.1"/>
    </source>
</evidence>
<dbReference type="Pfam" id="PF24743">
    <property type="entry name" value="DUF7692"/>
    <property type="match status" value="1"/>
</dbReference>
<proteinExistence type="predicted"/>
<organism evidence="2 3">
    <name type="scientific">Halovenus rubra</name>
    <dbReference type="NCBI Taxonomy" id="869890"/>
    <lineage>
        <taxon>Archaea</taxon>
        <taxon>Methanobacteriati</taxon>
        <taxon>Methanobacteriota</taxon>
        <taxon>Stenosarchaea group</taxon>
        <taxon>Halobacteria</taxon>
        <taxon>Halobacteriales</taxon>
        <taxon>Haloarculaceae</taxon>
        <taxon>Halovenus</taxon>
    </lineage>
</organism>
<gene>
    <name evidence="2" type="ORF">ACFQJ7_01410</name>
</gene>
<evidence type="ECO:0000259" key="1">
    <source>
        <dbReference type="Pfam" id="PF24743"/>
    </source>
</evidence>
<dbReference type="EMBL" id="JBHSZQ010000001">
    <property type="protein sequence ID" value="MFC7124702.1"/>
    <property type="molecule type" value="Genomic_DNA"/>
</dbReference>
<dbReference type="InterPro" id="IPR056109">
    <property type="entry name" value="DUF7692"/>
</dbReference>
<comment type="caution">
    <text evidence="2">The sequence shown here is derived from an EMBL/GenBank/DDBJ whole genome shotgun (WGS) entry which is preliminary data.</text>
</comment>
<dbReference type="AlphaFoldDB" id="A0ABD5X1A6"/>
<feature type="domain" description="DUF7692" evidence="1">
    <location>
        <begin position="1"/>
        <end position="51"/>
    </location>
</feature>
<dbReference type="Proteomes" id="UP001596414">
    <property type="component" value="Unassembled WGS sequence"/>
</dbReference>
<evidence type="ECO:0000313" key="3">
    <source>
        <dbReference type="Proteomes" id="UP001596414"/>
    </source>
</evidence>
<sequence length="88" mass="9672">MRINTDGKKAWRSDLYERTADVLDESTKAGAIDSACIHAKQDVEAKQEAIEYLAERLSAGELEEVTTKLSTDTIEISAEVKTDVEPTA</sequence>
<dbReference type="RefSeq" id="WP_267637552.1">
    <property type="nucleotide sequence ID" value="NZ_JAODIY010000010.1"/>
</dbReference>
<protein>
    <recommendedName>
        <fullName evidence="1">DUF7692 domain-containing protein</fullName>
    </recommendedName>
</protein>